<dbReference type="Gene3D" id="3.40.50.300">
    <property type="entry name" value="P-loop containing nucleotide triphosphate hydrolases"/>
    <property type="match status" value="1"/>
</dbReference>
<evidence type="ECO:0000313" key="3">
    <source>
        <dbReference type="EMBL" id="SFN28436.1"/>
    </source>
</evidence>
<dbReference type="RefSeq" id="WP_092908557.1">
    <property type="nucleotide sequence ID" value="NZ_FOUZ01000009.1"/>
</dbReference>
<keyword evidence="4" id="KW-1185">Reference proteome</keyword>
<dbReference type="InterPro" id="IPR027417">
    <property type="entry name" value="P-loop_NTPase"/>
</dbReference>
<evidence type="ECO:0000256" key="1">
    <source>
        <dbReference type="SAM" id="Coils"/>
    </source>
</evidence>
<dbReference type="SUPFAM" id="SSF52540">
    <property type="entry name" value="P-loop containing nucleoside triphosphate hydrolases"/>
    <property type="match status" value="1"/>
</dbReference>
<dbReference type="Pfam" id="PF19975">
    <property type="entry name" value="DO-GTPase1"/>
    <property type="match status" value="1"/>
</dbReference>
<feature type="coiled-coil region" evidence="1">
    <location>
        <begin position="51"/>
        <end position="80"/>
    </location>
</feature>
<dbReference type="InterPro" id="IPR045530">
    <property type="entry name" value="DO-GTPase1"/>
</dbReference>
<protein>
    <recommendedName>
        <fullName evidence="2">Double-GTPase 1 domain-containing protein</fullName>
    </recommendedName>
</protein>
<proteinExistence type="predicted"/>
<gene>
    <name evidence="3" type="ORF">SAMN05421738_109142</name>
</gene>
<sequence>MNDVQKRIILQNANTLEVNNLISLIEKGEISLEEFKQAGLTVDKIRQIEGQINLEAAKERAAAEIAKREEEERLAKFKIQEEKNEFLKKVVRKRVTVDEIRNKINNGYISFDDLEDEGISQRTINSIKYYSNSNRVTIFKKIDDLPPMEEGRTDVYFVGLPGSGKSTMLSGLLNVANKEGILLPDTYSNDGAVYQTQIVSDLSRGVLPNATASGSYNYVAMSLNDENKKKHPFNVVEVPGELYVNMFNNANVDDLLKYIKNSNKKILIFVIDSLAHDTNYADAKSALDQSLVYVNILNMFKSSGILNQTDAIYLVANKFDAIKESRYDGDNRPDVDLAYEFLNEEFKNLLNNCTSIRDESKNKFKIKILPYSIGKVSYEFIVEDFNRNYSSIVINNLIEDSFVVKGGKWGLFN</sequence>
<name>A0A1I4XRY1_9FLAO</name>
<evidence type="ECO:0000259" key="2">
    <source>
        <dbReference type="Pfam" id="PF19975"/>
    </source>
</evidence>
<reference evidence="4" key="1">
    <citation type="submission" date="2016-10" db="EMBL/GenBank/DDBJ databases">
        <authorList>
            <person name="Varghese N."/>
            <person name="Submissions S."/>
        </authorList>
    </citation>
    <scope>NUCLEOTIDE SEQUENCE [LARGE SCALE GENOMIC DNA]</scope>
    <source>
        <strain evidence="4">XJ109</strain>
    </source>
</reference>
<evidence type="ECO:0000313" key="4">
    <source>
        <dbReference type="Proteomes" id="UP000199149"/>
    </source>
</evidence>
<accession>A0A1I4XRY1</accession>
<organism evidence="3 4">
    <name type="scientific">Algoriella xinjiangensis</name>
    <dbReference type="NCBI Taxonomy" id="684065"/>
    <lineage>
        <taxon>Bacteria</taxon>
        <taxon>Pseudomonadati</taxon>
        <taxon>Bacteroidota</taxon>
        <taxon>Flavobacteriia</taxon>
        <taxon>Flavobacteriales</taxon>
        <taxon>Weeksellaceae</taxon>
        <taxon>Algoriella</taxon>
    </lineage>
</organism>
<feature type="domain" description="Double-GTPase 1" evidence="2">
    <location>
        <begin position="157"/>
        <end position="273"/>
    </location>
</feature>
<dbReference type="EMBL" id="FOUZ01000009">
    <property type="protein sequence ID" value="SFN28436.1"/>
    <property type="molecule type" value="Genomic_DNA"/>
</dbReference>
<dbReference type="AlphaFoldDB" id="A0A1I4XRY1"/>
<dbReference type="STRING" id="684065.SAMN05421738_109142"/>
<dbReference type="OrthoDB" id="1066044at2"/>
<dbReference type="Proteomes" id="UP000199149">
    <property type="component" value="Unassembled WGS sequence"/>
</dbReference>
<keyword evidence="1" id="KW-0175">Coiled coil</keyword>